<dbReference type="EMBL" id="JAAGMA010000977">
    <property type="protein sequence ID" value="NEB14329.1"/>
    <property type="molecule type" value="Genomic_DNA"/>
</dbReference>
<accession>A0A7K3PYS8</accession>
<dbReference type="Proteomes" id="UP000470446">
    <property type="component" value="Unassembled WGS sequence"/>
</dbReference>
<gene>
    <name evidence="3" type="ORF">G3I32_36810</name>
</gene>
<keyword evidence="2" id="KW-0812">Transmembrane</keyword>
<feature type="transmembrane region" description="Helical" evidence="2">
    <location>
        <begin position="72"/>
        <end position="93"/>
    </location>
</feature>
<evidence type="ECO:0000256" key="2">
    <source>
        <dbReference type="SAM" id="Phobius"/>
    </source>
</evidence>
<evidence type="ECO:0000313" key="3">
    <source>
        <dbReference type="EMBL" id="NEB14329.1"/>
    </source>
</evidence>
<feature type="transmembrane region" description="Helical" evidence="2">
    <location>
        <begin position="48"/>
        <end position="66"/>
    </location>
</feature>
<feature type="compositionally biased region" description="Basic and acidic residues" evidence="1">
    <location>
        <begin position="1"/>
        <end position="22"/>
    </location>
</feature>
<reference evidence="3 4" key="1">
    <citation type="submission" date="2020-01" db="EMBL/GenBank/DDBJ databases">
        <title>Insect and environment-associated Actinomycetes.</title>
        <authorList>
            <person name="Currrie C."/>
            <person name="Chevrette M."/>
            <person name="Carlson C."/>
            <person name="Stubbendieck R."/>
            <person name="Wendt-Pienkowski E."/>
        </authorList>
    </citation>
    <scope>NUCLEOTIDE SEQUENCE [LARGE SCALE GENOMIC DNA]</scope>
    <source>
        <strain evidence="3 4">SID14163</strain>
    </source>
</reference>
<keyword evidence="2" id="KW-1133">Transmembrane helix</keyword>
<comment type="caution">
    <text evidence="3">The sequence shown here is derived from an EMBL/GenBank/DDBJ whole genome shotgun (WGS) entry which is preliminary data.</text>
</comment>
<proteinExistence type="predicted"/>
<feature type="region of interest" description="Disordered" evidence="1">
    <location>
        <begin position="1"/>
        <end position="41"/>
    </location>
</feature>
<keyword evidence="2" id="KW-0472">Membrane</keyword>
<name>A0A7K3PYS8_9ACTN</name>
<sequence length="97" mass="10377">MTHQDHRYHQDQRDSRDRRDPYRLGPPQTGSTPGGGPDAVPRGDVLRTLLWTVVVLSAAANTVLSFTGAAVALHLASGVVTVLAVGALVVRALRGRR</sequence>
<dbReference type="RefSeq" id="WP_164250500.1">
    <property type="nucleotide sequence ID" value="NZ_JAAGMA010000977.1"/>
</dbReference>
<protein>
    <submittedName>
        <fullName evidence="3">Uncharacterized protein</fullName>
    </submittedName>
</protein>
<dbReference type="AlphaFoldDB" id="A0A7K3PYS8"/>
<evidence type="ECO:0000313" key="4">
    <source>
        <dbReference type="Proteomes" id="UP000470446"/>
    </source>
</evidence>
<evidence type="ECO:0000256" key="1">
    <source>
        <dbReference type="SAM" id="MobiDB-lite"/>
    </source>
</evidence>
<organism evidence="3 4">
    <name type="scientific">Streptomyces coelicoflavus</name>
    <dbReference type="NCBI Taxonomy" id="285562"/>
    <lineage>
        <taxon>Bacteria</taxon>
        <taxon>Bacillati</taxon>
        <taxon>Actinomycetota</taxon>
        <taxon>Actinomycetes</taxon>
        <taxon>Kitasatosporales</taxon>
        <taxon>Streptomycetaceae</taxon>
        <taxon>Streptomyces</taxon>
    </lineage>
</organism>